<reference evidence="2 3" key="1">
    <citation type="journal article" date="2014" name="Genome Announc.">
        <title>Complete Genome Sequence of a Staphylococcus epidermidis Bacteriophage Isolated from the Anterior Nares of Humans.</title>
        <authorList>
            <person name="Aswani V.H."/>
            <person name="Tremblay D.M."/>
            <person name="Moineau S."/>
            <person name="Shukla S.K."/>
        </authorList>
    </citation>
    <scope>NUCLEOTIDE SEQUENCE [LARGE SCALE GENOMIC DNA]</scope>
</reference>
<keyword evidence="1" id="KW-0472">Membrane</keyword>
<dbReference type="OrthoDB" id="34502at10239"/>
<proteinExistence type="predicted"/>
<evidence type="ECO:0000313" key="3">
    <source>
        <dbReference type="Proteomes" id="UP000026999"/>
    </source>
</evidence>
<dbReference type="Proteomes" id="UP000026999">
    <property type="component" value="Segment"/>
</dbReference>
<dbReference type="KEGG" id="vg:19685752"/>
<evidence type="ECO:0000256" key="1">
    <source>
        <dbReference type="SAM" id="Phobius"/>
    </source>
</evidence>
<sequence length="109" mass="12432">MFIIGLVFIICSFIIIGQFIIMPILIFLGIVHSGKQELQQEVANNKFSKENGKRSLELLKSELNRVAGSNTILYKRGKYVVTLKNPTDNNIKAARKQFKMRGITNYKVK</sequence>
<name>A0A060AKD1_9CAUD</name>
<dbReference type="GeneID" id="19685752"/>
<feature type="transmembrane region" description="Helical" evidence="1">
    <location>
        <begin position="6"/>
        <end position="31"/>
    </location>
</feature>
<keyword evidence="1" id="KW-1133">Transmembrane helix</keyword>
<protein>
    <submittedName>
        <fullName evidence="2">Uncharacterized protein</fullName>
    </submittedName>
</protein>
<accession>A0A060AKD1</accession>
<evidence type="ECO:0000313" key="2">
    <source>
        <dbReference type="EMBL" id="AIA64037.1"/>
    </source>
</evidence>
<organism evidence="2 3">
    <name type="scientific">Staphylococcus phage 6ec</name>
    <dbReference type="NCBI Taxonomy" id="1500386"/>
    <lineage>
        <taxon>Viruses</taxon>
        <taxon>Duplodnaviria</taxon>
        <taxon>Heunggongvirae</taxon>
        <taxon>Uroviricota</taxon>
        <taxon>Caudoviricetes</taxon>
        <taxon>Sextaecvirus</taxon>
        <taxon>Sextaecvirus sextaec</taxon>
    </lineage>
</organism>
<keyword evidence="1" id="KW-0812">Transmembrane</keyword>
<keyword evidence="3" id="KW-1185">Reference proteome</keyword>
<dbReference type="RefSeq" id="YP_009042516.1">
    <property type="nucleotide sequence ID" value="NC_024355.1"/>
</dbReference>
<gene>
    <name evidence="2" type="ORF">PHAGE6E_10</name>
</gene>
<dbReference type="EMBL" id="KJ804259">
    <property type="protein sequence ID" value="AIA64037.1"/>
    <property type="molecule type" value="Genomic_DNA"/>
</dbReference>